<dbReference type="Proteomes" id="UP000245926">
    <property type="component" value="Chromosome"/>
</dbReference>
<organism evidence="1 2">
    <name type="scientific">Methylobacterium durans</name>
    <dbReference type="NCBI Taxonomy" id="2202825"/>
    <lineage>
        <taxon>Bacteria</taxon>
        <taxon>Pseudomonadati</taxon>
        <taxon>Pseudomonadota</taxon>
        <taxon>Alphaproteobacteria</taxon>
        <taxon>Hyphomicrobiales</taxon>
        <taxon>Methylobacteriaceae</taxon>
        <taxon>Methylobacterium</taxon>
    </lineage>
</organism>
<evidence type="ECO:0000313" key="1">
    <source>
        <dbReference type="EMBL" id="AWN40376.1"/>
    </source>
</evidence>
<reference evidence="2" key="1">
    <citation type="submission" date="2018-05" db="EMBL/GenBank/DDBJ databases">
        <title>Complete Genome Sequence of Methylobacterium sp. 17SD2-17.</title>
        <authorList>
            <person name="Srinivasan S."/>
        </authorList>
    </citation>
    <scope>NUCLEOTIDE SEQUENCE [LARGE SCALE GENOMIC DNA]</scope>
    <source>
        <strain evidence="2">17SD2-17</strain>
    </source>
</reference>
<gene>
    <name evidence="1" type="ORF">DK389_07280</name>
</gene>
<proteinExistence type="predicted"/>
<dbReference type="AlphaFoldDB" id="A0A2U8W517"/>
<accession>A0A2U8W517</accession>
<protein>
    <submittedName>
        <fullName evidence="1">Uncharacterized protein</fullName>
    </submittedName>
</protein>
<sequence length="81" mass="7966">MGLRAGLGLLPLDASGFGEADLLGAPDAGVADFAAADLGAAREAARTGGTLCCSVSFPTAFSFGSAQNASKMSCIAFTFCV</sequence>
<name>A0A2U8W517_9HYPH</name>
<keyword evidence="2" id="KW-1185">Reference proteome</keyword>
<evidence type="ECO:0000313" key="2">
    <source>
        <dbReference type="Proteomes" id="UP000245926"/>
    </source>
</evidence>
<dbReference type="KEGG" id="mets:DK389_07280"/>
<dbReference type="EMBL" id="CP029550">
    <property type="protein sequence ID" value="AWN40376.1"/>
    <property type="molecule type" value="Genomic_DNA"/>
</dbReference>